<dbReference type="InterPro" id="IPR059007">
    <property type="entry name" value="ARM_At1g04390"/>
</dbReference>
<name>A0A2I0B2U4_9ASPA</name>
<reference evidence="3 4" key="1">
    <citation type="journal article" date="2017" name="Nature">
        <title>The Apostasia genome and the evolution of orchids.</title>
        <authorList>
            <person name="Zhang G.Q."/>
            <person name="Liu K.W."/>
            <person name="Li Z."/>
            <person name="Lohaus R."/>
            <person name="Hsiao Y.Y."/>
            <person name="Niu S.C."/>
            <person name="Wang J.Y."/>
            <person name="Lin Y.C."/>
            <person name="Xu Q."/>
            <person name="Chen L.J."/>
            <person name="Yoshida K."/>
            <person name="Fujiwara S."/>
            <person name="Wang Z.W."/>
            <person name="Zhang Y.Q."/>
            <person name="Mitsuda N."/>
            <person name="Wang M."/>
            <person name="Liu G.H."/>
            <person name="Pecoraro L."/>
            <person name="Huang H.X."/>
            <person name="Xiao X.J."/>
            <person name="Lin M."/>
            <person name="Wu X.Y."/>
            <person name="Wu W.L."/>
            <person name="Chen Y.Y."/>
            <person name="Chang S.B."/>
            <person name="Sakamoto S."/>
            <person name="Ohme-Takagi M."/>
            <person name="Yagi M."/>
            <person name="Zeng S.J."/>
            <person name="Shen C.Y."/>
            <person name="Yeh C.M."/>
            <person name="Luo Y.B."/>
            <person name="Tsai W.C."/>
            <person name="Van de Peer Y."/>
            <person name="Liu Z.J."/>
        </authorList>
    </citation>
    <scope>NUCLEOTIDE SEQUENCE [LARGE SCALE GENOMIC DNA]</scope>
    <source>
        <strain evidence="4">cv. Shenzhen</strain>
        <tissue evidence="3">Stem</tissue>
    </source>
</reference>
<sequence length="967" mass="109416">MKSRRGGREKKLELSDHLLRLRQRLQVALSLGIRLCDNKVKRWQCVDAEVQLHALRAMTTFIDCISCANMQHFLIKETIADMLVAFGGILLSENEKILSQTMKELLKLLNILGTFMRQFDMVDVIFSLSRLLRFLRSTIIIPSAIALNDILTNLGRMRSKNYIEIWKAVESTNAIGNISLALQDYELTYDYFKIMASLLRNILWKLPSSRYSVWSNNILMVKLGQRLSYPDPSFAFCVLQIYSALALCGNGTVVLLENEELFSKVVWALGSSQDYNLRVQALKIFQHLLRSQEGCSKLSGTYCEAIVQGIVAAMAEWLLPDSKKGSADHMILVKEACKAALMVRWPGNHQLYFWKYDVDGVLLEILTGKTCTSFNQMVFQPEEVVAEICDSSTEIRPYIWDILGWIAVHCPEDFVPKVQGKVGSLDALINIACSMAYKFLHKKQVSFFRHVHEVEPVSRAVLLMVFSPCTYISSLAKTYVSEWLRICDDEYIGRLLNSLMLISCGDVNPLSDGLQTVINLISIACYSTLTQYQHLLVHEKGIEILVAIIERCLNTEMHINRSSVASHLNDVSDVKLCCWNNTEDWEGGDLVIFYCLQALSQLITFSSLTCNQPKVISRNYLLSSTYGGSVAETLLKRLGGILDNAISPGIRWYSGYLFSFFGLYGFPSKLGERMKAALDENELADLQYVLSNGQCLTVHSTILMAGCPYLLPSKEAFMKDNKLHGGSSKDSWQHKASIRHEVKMSEHINSITLAKILEYVYTGFIIVENDLVKPLSSLAKHCGLTCLSQMLSRRLPRWGTSVPHCDFSQLLDSVEHHISHSENIKVPVGWEALHKLVKWFYSGNLPRINLDCNWNNMSTSRQLNELQAYVELFSLAEFWLLEGGLKEESFTVILSCLELNQNLSKEIINFASDLGQWKIVEAAAASIVPLYPKLRDAGDLEKFSEAVVDILRSEYVRHSQKGFDENE</sequence>
<dbReference type="InterPro" id="IPR016024">
    <property type="entry name" value="ARM-type_fold"/>
</dbReference>
<evidence type="ECO:0000313" key="4">
    <source>
        <dbReference type="Proteomes" id="UP000236161"/>
    </source>
</evidence>
<keyword evidence="4" id="KW-1185">Reference proteome</keyword>
<dbReference type="OrthoDB" id="418748at2759"/>
<dbReference type="Gene3D" id="3.30.710.10">
    <property type="entry name" value="Potassium Channel Kv1.1, Chain A"/>
    <property type="match status" value="1"/>
</dbReference>
<dbReference type="SUPFAM" id="SSF54695">
    <property type="entry name" value="POZ domain"/>
    <property type="match status" value="1"/>
</dbReference>
<dbReference type="PANTHER" id="PTHR35918:SF1">
    <property type="entry name" value="BTB DOMAIN-CONTAINING PROTEIN"/>
    <property type="match status" value="1"/>
</dbReference>
<proteinExistence type="predicted"/>
<dbReference type="STRING" id="1088818.A0A2I0B2U4"/>
<gene>
    <name evidence="3" type="ORF">AXF42_Ash014994</name>
</gene>
<dbReference type="InterPro" id="IPR000210">
    <property type="entry name" value="BTB/POZ_dom"/>
</dbReference>
<evidence type="ECO:0000259" key="2">
    <source>
        <dbReference type="PROSITE" id="PS50097"/>
    </source>
</evidence>
<dbReference type="InterPro" id="IPR011333">
    <property type="entry name" value="SKP1/BTB/POZ_sf"/>
</dbReference>
<dbReference type="PANTHER" id="PTHR35918">
    <property type="entry name" value="OS06G0674800 PROTEIN"/>
    <property type="match status" value="1"/>
</dbReference>
<dbReference type="Proteomes" id="UP000236161">
    <property type="component" value="Unassembled WGS sequence"/>
</dbReference>
<evidence type="ECO:0000313" key="3">
    <source>
        <dbReference type="EMBL" id="PKA62110.1"/>
    </source>
</evidence>
<dbReference type="AlphaFoldDB" id="A0A2I0B2U4"/>
<dbReference type="InterPro" id="IPR044953">
    <property type="entry name" value="At1g04390-like"/>
</dbReference>
<dbReference type="Pfam" id="PF26522">
    <property type="entry name" value="ARM_6"/>
    <property type="match status" value="1"/>
</dbReference>
<organism evidence="3 4">
    <name type="scientific">Apostasia shenzhenica</name>
    <dbReference type="NCBI Taxonomy" id="1088818"/>
    <lineage>
        <taxon>Eukaryota</taxon>
        <taxon>Viridiplantae</taxon>
        <taxon>Streptophyta</taxon>
        <taxon>Embryophyta</taxon>
        <taxon>Tracheophyta</taxon>
        <taxon>Spermatophyta</taxon>
        <taxon>Magnoliopsida</taxon>
        <taxon>Liliopsida</taxon>
        <taxon>Asparagales</taxon>
        <taxon>Orchidaceae</taxon>
        <taxon>Apostasioideae</taxon>
        <taxon>Apostasia</taxon>
    </lineage>
</organism>
<dbReference type="PROSITE" id="PS50097">
    <property type="entry name" value="BTB"/>
    <property type="match status" value="1"/>
</dbReference>
<accession>A0A2I0B2U4</accession>
<evidence type="ECO:0000256" key="1">
    <source>
        <dbReference type="ARBA" id="ARBA00004906"/>
    </source>
</evidence>
<comment type="pathway">
    <text evidence="1">Protein modification; protein ubiquitination.</text>
</comment>
<dbReference type="EMBL" id="KZ451919">
    <property type="protein sequence ID" value="PKA62110.1"/>
    <property type="molecule type" value="Genomic_DNA"/>
</dbReference>
<feature type="domain" description="BTB" evidence="2">
    <location>
        <begin position="684"/>
        <end position="769"/>
    </location>
</feature>
<dbReference type="SUPFAM" id="SSF48371">
    <property type="entry name" value="ARM repeat"/>
    <property type="match status" value="1"/>
</dbReference>
<protein>
    <submittedName>
        <fullName evidence="3">BTB/POZ domain-containing protein</fullName>
    </submittedName>
</protein>